<organism evidence="1 2">
    <name type="scientific">Rotaria magnacalcarata</name>
    <dbReference type="NCBI Taxonomy" id="392030"/>
    <lineage>
        <taxon>Eukaryota</taxon>
        <taxon>Metazoa</taxon>
        <taxon>Spiralia</taxon>
        <taxon>Gnathifera</taxon>
        <taxon>Rotifera</taxon>
        <taxon>Eurotatoria</taxon>
        <taxon>Bdelloidea</taxon>
        <taxon>Philodinida</taxon>
        <taxon>Philodinidae</taxon>
        <taxon>Rotaria</taxon>
    </lineage>
</organism>
<proteinExistence type="predicted"/>
<reference evidence="1" key="1">
    <citation type="submission" date="2021-02" db="EMBL/GenBank/DDBJ databases">
        <authorList>
            <person name="Nowell W R."/>
        </authorList>
    </citation>
    <scope>NUCLEOTIDE SEQUENCE</scope>
</reference>
<gene>
    <name evidence="1" type="ORF">SMN809_LOCUS34628</name>
</gene>
<accession>A0A8S2XE39</accession>
<protein>
    <submittedName>
        <fullName evidence="1">Uncharacterized protein</fullName>
    </submittedName>
</protein>
<sequence>MKHAQFTILGMVRPILETMRNILRNLLLKKFYSSALSIELHPKVLDHPITVCLL</sequence>
<evidence type="ECO:0000313" key="2">
    <source>
        <dbReference type="Proteomes" id="UP000676336"/>
    </source>
</evidence>
<feature type="non-terminal residue" evidence="1">
    <location>
        <position position="54"/>
    </location>
</feature>
<evidence type="ECO:0000313" key="1">
    <source>
        <dbReference type="EMBL" id="CAF4494338.1"/>
    </source>
</evidence>
<comment type="caution">
    <text evidence="1">The sequence shown here is derived from an EMBL/GenBank/DDBJ whole genome shotgun (WGS) entry which is preliminary data.</text>
</comment>
<dbReference type="AlphaFoldDB" id="A0A8S2XE39"/>
<dbReference type="Proteomes" id="UP000676336">
    <property type="component" value="Unassembled WGS sequence"/>
</dbReference>
<name>A0A8S2XE39_9BILA</name>
<dbReference type="EMBL" id="CAJOBI010080013">
    <property type="protein sequence ID" value="CAF4494338.1"/>
    <property type="molecule type" value="Genomic_DNA"/>
</dbReference>